<evidence type="ECO:0000256" key="7">
    <source>
        <dbReference type="SAM" id="MobiDB-lite"/>
    </source>
</evidence>
<evidence type="ECO:0000256" key="8">
    <source>
        <dbReference type="SAM" id="SignalP"/>
    </source>
</evidence>
<evidence type="ECO:0000256" key="4">
    <source>
        <dbReference type="ARBA" id="ARBA00015376"/>
    </source>
</evidence>
<dbReference type="FunFam" id="2.70.98.10:FF:000001">
    <property type="entry name" value="Glucans biosynthesis protein G"/>
    <property type="match status" value="1"/>
</dbReference>
<feature type="domain" description="Glucan biosynthesis periplasmic MdoG C-terminal" evidence="9">
    <location>
        <begin position="68"/>
        <end position="548"/>
    </location>
</feature>
<name>A0A939FYB0_9HYPH</name>
<dbReference type="InterPro" id="IPR014756">
    <property type="entry name" value="Ig_E-set"/>
</dbReference>
<dbReference type="SUPFAM" id="SSF74650">
    <property type="entry name" value="Galactose mutarotase-like"/>
    <property type="match status" value="1"/>
</dbReference>
<sequence length="551" mass="61450">MSPVKTTCNESRRTTLKLGLAAAASAAFSASILSTGRAAAQQKQPAQPQNADANTAAAQTVGTKQQPFTFDALSARMQAKAKEDYKAPESSLPDVVANLNYDQHRAIRYRPEKALWRTEPVEFHLQAFYPGWVFKDTTTIFIGTDGVFQQHVFDAADFEYRPPLDPSKFQSLKLPGVAGFRIHAPLQRPDYFDELVTFLGASYFRALGSGSRYGLSARGLAINTATSEAEEFPRFNAFYVDQPTPADTSIRLMAELDSQSLTGAYEFIITPGHTTTIDVTCRLFPRAEISRLGIAPLTSMYTFGENDHSDHDDFRPEVHDSDGLFIIRASGEEMWRPLKNPKTLALSYFQETSPKAFGLLQRDRDFTHYQDTEARYDLRPSLMIEPQGDWGNGTIELVEIPTDSEANDNIAAFWVPADKPKAGGKLEYRYRMDWGLRTEKPTLLARVSGTYVGVGGNAAQASESPKSRRFAINFEGGAIHNLPADAEIDPQIDIPKNARLINSSLSRLPGGGWRLSIEIEREDSEPVELRVKLSMLQRIVSETWLYQWTNK</sequence>
<dbReference type="PANTHER" id="PTHR30504:SF4">
    <property type="entry name" value="GLUCANS BIOSYNTHESIS PROTEIN G"/>
    <property type="match status" value="1"/>
</dbReference>
<evidence type="ECO:0000259" key="9">
    <source>
        <dbReference type="Pfam" id="PF04349"/>
    </source>
</evidence>
<dbReference type="InterPro" id="IPR013783">
    <property type="entry name" value="Ig-like_fold"/>
</dbReference>
<proteinExistence type="inferred from homology"/>
<dbReference type="SUPFAM" id="SSF81296">
    <property type="entry name" value="E set domains"/>
    <property type="match status" value="1"/>
</dbReference>
<dbReference type="Gene3D" id="2.70.98.10">
    <property type="match status" value="1"/>
</dbReference>
<evidence type="ECO:0000256" key="5">
    <source>
        <dbReference type="ARBA" id="ARBA00022729"/>
    </source>
</evidence>
<dbReference type="PIRSF" id="PIRSF006281">
    <property type="entry name" value="MdoG"/>
    <property type="match status" value="1"/>
</dbReference>
<accession>A0A939FYB0</accession>
<feature type="signal peptide" evidence="8">
    <location>
        <begin position="1"/>
        <end position="40"/>
    </location>
</feature>
<dbReference type="GO" id="GO:0003824">
    <property type="term" value="F:catalytic activity"/>
    <property type="evidence" value="ECO:0007669"/>
    <property type="project" value="InterPro"/>
</dbReference>
<dbReference type="GO" id="GO:0030246">
    <property type="term" value="F:carbohydrate binding"/>
    <property type="evidence" value="ECO:0007669"/>
    <property type="project" value="InterPro"/>
</dbReference>
<protein>
    <recommendedName>
        <fullName evidence="4">Glucans biosynthesis protein G</fullName>
    </recommendedName>
</protein>
<keyword evidence="5 8" id="KW-0732">Signal</keyword>
<evidence type="ECO:0000256" key="3">
    <source>
        <dbReference type="ARBA" id="ARBA00009284"/>
    </source>
</evidence>
<dbReference type="Proteomes" id="UP000664122">
    <property type="component" value="Unassembled WGS sequence"/>
</dbReference>
<evidence type="ECO:0000256" key="6">
    <source>
        <dbReference type="ARBA" id="ARBA00022764"/>
    </source>
</evidence>
<evidence type="ECO:0000313" key="11">
    <source>
        <dbReference type="Proteomes" id="UP000664122"/>
    </source>
</evidence>
<comment type="caution">
    <text evidence="10">The sequence shown here is derived from an EMBL/GenBank/DDBJ whole genome shotgun (WGS) entry which is preliminary data.</text>
</comment>
<evidence type="ECO:0000256" key="1">
    <source>
        <dbReference type="ARBA" id="ARBA00004418"/>
    </source>
</evidence>
<dbReference type="InterPro" id="IPR014438">
    <property type="entry name" value="Glucan_biosyn_MdoG/MdoD"/>
</dbReference>
<dbReference type="AlphaFoldDB" id="A0A939FYB0"/>
<gene>
    <name evidence="10" type="ORF">J1C48_04220</name>
</gene>
<keyword evidence="6" id="KW-0574">Periplasm</keyword>
<evidence type="ECO:0000256" key="2">
    <source>
        <dbReference type="ARBA" id="ARBA00005001"/>
    </source>
</evidence>
<feature type="region of interest" description="Disordered" evidence="7">
    <location>
        <begin position="39"/>
        <end position="60"/>
    </location>
</feature>
<dbReference type="PROSITE" id="PS51318">
    <property type="entry name" value="TAT"/>
    <property type="match status" value="1"/>
</dbReference>
<evidence type="ECO:0000313" key="10">
    <source>
        <dbReference type="EMBL" id="MBO0661772.1"/>
    </source>
</evidence>
<dbReference type="InterPro" id="IPR007444">
    <property type="entry name" value="Glucan_biosyn_MdoG_C"/>
</dbReference>
<comment type="pathway">
    <text evidence="2">Glycan metabolism; osmoregulated periplasmic glucan (OPG) biosynthesis.</text>
</comment>
<dbReference type="InterPro" id="IPR011013">
    <property type="entry name" value="Gal_mutarotase_sf_dom"/>
</dbReference>
<dbReference type="InterPro" id="IPR014718">
    <property type="entry name" value="GH-type_carb-bd"/>
</dbReference>
<organism evidence="10 11">
    <name type="scientific">Jiella flava</name>
    <dbReference type="NCBI Taxonomy" id="2816857"/>
    <lineage>
        <taxon>Bacteria</taxon>
        <taxon>Pseudomonadati</taxon>
        <taxon>Pseudomonadota</taxon>
        <taxon>Alphaproteobacteria</taxon>
        <taxon>Hyphomicrobiales</taxon>
        <taxon>Aurantimonadaceae</taxon>
        <taxon>Jiella</taxon>
    </lineage>
</organism>
<reference evidence="10" key="1">
    <citation type="submission" date="2021-03" db="EMBL/GenBank/DDBJ databases">
        <title>Whole genome sequence of Jiella sp. CQZ9-1.</title>
        <authorList>
            <person name="Tuo L."/>
        </authorList>
    </citation>
    <scope>NUCLEOTIDE SEQUENCE</scope>
    <source>
        <strain evidence="10">CQZ9-1</strain>
    </source>
</reference>
<dbReference type="InterPro" id="IPR006311">
    <property type="entry name" value="TAT_signal"/>
</dbReference>
<comment type="subcellular location">
    <subcellularLocation>
        <location evidence="1">Periplasm</location>
    </subcellularLocation>
</comment>
<keyword evidence="11" id="KW-1185">Reference proteome</keyword>
<feature type="chain" id="PRO_5037395814" description="Glucans biosynthesis protein G" evidence="8">
    <location>
        <begin position="41"/>
        <end position="551"/>
    </location>
</feature>
<dbReference type="Gene3D" id="2.60.40.10">
    <property type="entry name" value="Immunoglobulins"/>
    <property type="match status" value="1"/>
</dbReference>
<dbReference type="GO" id="GO:0051274">
    <property type="term" value="P:beta-glucan biosynthetic process"/>
    <property type="evidence" value="ECO:0007669"/>
    <property type="project" value="TreeGrafter"/>
</dbReference>
<dbReference type="GO" id="GO:0030288">
    <property type="term" value="C:outer membrane-bounded periplasmic space"/>
    <property type="evidence" value="ECO:0007669"/>
    <property type="project" value="TreeGrafter"/>
</dbReference>
<comment type="similarity">
    <text evidence="3">Belongs to the OpgD/OpgG family.</text>
</comment>
<dbReference type="EMBL" id="JAFMPP010000002">
    <property type="protein sequence ID" value="MBO0661772.1"/>
    <property type="molecule type" value="Genomic_DNA"/>
</dbReference>
<dbReference type="PANTHER" id="PTHR30504">
    <property type="entry name" value="GLUCANS BIOSYNTHESIS PROTEIN"/>
    <property type="match status" value="1"/>
</dbReference>
<dbReference type="Pfam" id="PF04349">
    <property type="entry name" value="MdoG"/>
    <property type="match status" value="1"/>
</dbReference>